<dbReference type="Proteomes" id="UP001176940">
    <property type="component" value="Unassembled WGS sequence"/>
</dbReference>
<dbReference type="PROSITE" id="PS00188">
    <property type="entry name" value="BIOTIN"/>
    <property type="match status" value="1"/>
</dbReference>
<dbReference type="InterPro" id="IPR011054">
    <property type="entry name" value="Rudment_hybrid_motif"/>
</dbReference>
<dbReference type="InterPro" id="IPR036397">
    <property type="entry name" value="RNaseH_sf"/>
</dbReference>
<dbReference type="Gene3D" id="3.30.700.40">
    <property type="match status" value="1"/>
</dbReference>
<reference evidence="3" key="1">
    <citation type="submission" date="2023-07" db="EMBL/GenBank/DDBJ databases">
        <authorList>
            <person name="Stuckert A."/>
        </authorList>
    </citation>
    <scope>NUCLEOTIDE SEQUENCE</scope>
</reference>
<evidence type="ECO:0000313" key="3">
    <source>
        <dbReference type="EMBL" id="CAJ0934111.1"/>
    </source>
</evidence>
<organism evidence="3 4">
    <name type="scientific">Ranitomeya imitator</name>
    <name type="common">mimic poison frog</name>
    <dbReference type="NCBI Taxonomy" id="111125"/>
    <lineage>
        <taxon>Eukaryota</taxon>
        <taxon>Metazoa</taxon>
        <taxon>Chordata</taxon>
        <taxon>Craniata</taxon>
        <taxon>Vertebrata</taxon>
        <taxon>Euteleostomi</taxon>
        <taxon>Amphibia</taxon>
        <taxon>Batrachia</taxon>
        <taxon>Anura</taxon>
        <taxon>Neobatrachia</taxon>
        <taxon>Hyloidea</taxon>
        <taxon>Dendrobatidae</taxon>
        <taxon>Dendrobatinae</taxon>
        <taxon>Ranitomeya</taxon>
    </lineage>
</organism>
<evidence type="ECO:0000259" key="2">
    <source>
        <dbReference type="PROSITE" id="PS50968"/>
    </source>
</evidence>
<gene>
    <name evidence="3" type="ORF">RIMI_LOCUS5777565</name>
</gene>
<dbReference type="SUPFAM" id="SSF51230">
    <property type="entry name" value="Single hybrid motif"/>
    <property type="match status" value="1"/>
</dbReference>
<name>A0ABN9L5X9_9NEOB</name>
<accession>A0ABN9L5X9</accession>
<dbReference type="Pfam" id="PF00364">
    <property type="entry name" value="Biotin_lipoyl"/>
    <property type="match status" value="1"/>
</dbReference>
<evidence type="ECO:0000256" key="1">
    <source>
        <dbReference type="ARBA" id="ARBA00023267"/>
    </source>
</evidence>
<dbReference type="InterPro" id="IPR001882">
    <property type="entry name" value="Biotin_BS"/>
</dbReference>
<keyword evidence="1" id="KW-0092">Biotin</keyword>
<dbReference type="SUPFAM" id="SSF51246">
    <property type="entry name" value="Rudiment single hybrid motif"/>
    <property type="match status" value="1"/>
</dbReference>
<dbReference type="PANTHER" id="PTHR18866:SF33">
    <property type="entry name" value="METHYLCROTONOYL-COA CARBOXYLASE SUBUNIT ALPHA, MITOCHONDRIAL-RELATED"/>
    <property type="match status" value="1"/>
</dbReference>
<dbReference type="Gene3D" id="3.30.470.20">
    <property type="entry name" value="ATP-grasp fold, B domain"/>
    <property type="match status" value="1"/>
</dbReference>
<dbReference type="EMBL" id="CAUEEQ010010050">
    <property type="protein sequence ID" value="CAJ0934111.1"/>
    <property type="molecule type" value="Genomic_DNA"/>
</dbReference>
<dbReference type="CDD" id="cd06850">
    <property type="entry name" value="biotinyl_domain"/>
    <property type="match status" value="1"/>
</dbReference>
<keyword evidence="4" id="KW-1185">Reference proteome</keyword>
<sequence length="370" mass="41503">MPDIVAGVCQQFLQDEGIEAMDWPAHSPDMNSIKHIWDIMSRTIHQCHVARQTIQELVDALVQVWEEIPQETIRRLIRSMPRRWLAHTVVDSVIRENLADYANGARVRIVGLSTNIDFLLSLSGHPAFEAGDVHTNFIPQHYDELFSPKKRTSNEMLCQAALGLILREQLLTKEFSLQWEDRFSPFSSSSGKRINVLYTRLLSLMDGENKVDLKITYNHDGSYDIQIHDRVLKVSGELVNEADVTYLKCSVNGIFCKSKLIIIDHNIHLFSMDGSVQLGIPAPKFLSEVSTSGSQGGAVAPMTGTIEKVFVKAGDKVEAGDPLMVMIAMKMEHTIRAPKAGTIKKVYFKEGVQASRHAPLVEYEDEADSE</sequence>
<proteinExistence type="predicted"/>
<dbReference type="Gene3D" id="3.30.420.10">
    <property type="entry name" value="Ribonuclease H-like superfamily/Ribonuclease H"/>
    <property type="match status" value="1"/>
</dbReference>
<dbReference type="InterPro" id="IPR011053">
    <property type="entry name" value="Single_hybrid_motif"/>
</dbReference>
<dbReference type="PROSITE" id="PS50968">
    <property type="entry name" value="BIOTINYL_LIPOYL"/>
    <property type="match status" value="1"/>
</dbReference>
<protein>
    <recommendedName>
        <fullName evidence="2">Lipoyl-binding domain-containing protein</fullName>
    </recommendedName>
</protein>
<dbReference type="PANTHER" id="PTHR18866">
    <property type="entry name" value="CARBOXYLASE:PYRUVATE/ACETYL-COA/PROPIONYL-COA CARBOXYLASE"/>
    <property type="match status" value="1"/>
</dbReference>
<dbReference type="Gene3D" id="2.40.50.100">
    <property type="match status" value="1"/>
</dbReference>
<dbReference type="InterPro" id="IPR050856">
    <property type="entry name" value="Biotin_carboxylase_complex"/>
</dbReference>
<evidence type="ECO:0000313" key="4">
    <source>
        <dbReference type="Proteomes" id="UP001176940"/>
    </source>
</evidence>
<comment type="caution">
    <text evidence="3">The sequence shown here is derived from an EMBL/GenBank/DDBJ whole genome shotgun (WGS) entry which is preliminary data.</text>
</comment>
<dbReference type="InterPro" id="IPR000089">
    <property type="entry name" value="Biotin_lipoyl"/>
</dbReference>
<feature type="domain" description="Lipoyl-binding" evidence="2">
    <location>
        <begin position="289"/>
        <end position="364"/>
    </location>
</feature>